<keyword evidence="1" id="KW-0812">Transmembrane</keyword>
<reference evidence="3" key="1">
    <citation type="submission" date="2022-11" db="EMBL/GenBank/DDBJ databases">
        <title>Genome Sequence of Cubamyces cubensis.</title>
        <authorList>
            <person name="Buettner E."/>
        </authorList>
    </citation>
    <scope>NUCLEOTIDE SEQUENCE</scope>
    <source>
        <strain evidence="3">MPL-01</strain>
    </source>
</reference>
<dbReference type="AlphaFoldDB" id="A0AAD7U5I0"/>
<name>A0AAD7U5I0_9APHY</name>
<dbReference type="Proteomes" id="UP001215151">
    <property type="component" value="Unassembled WGS sequence"/>
</dbReference>
<dbReference type="Gene3D" id="3.40.50.1820">
    <property type="entry name" value="alpha/beta hydrolase"/>
    <property type="match status" value="1"/>
</dbReference>
<keyword evidence="4" id="KW-1185">Reference proteome</keyword>
<feature type="transmembrane region" description="Helical" evidence="1">
    <location>
        <begin position="12"/>
        <end position="35"/>
    </location>
</feature>
<keyword evidence="1" id="KW-0472">Membrane</keyword>
<dbReference type="Pfam" id="PF12697">
    <property type="entry name" value="Abhydrolase_6"/>
    <property type="match status" value="1"/>
</dbReference>
<feature type="domain" description="AB hydrolase-1" evidence="2">
    <location>
        <begin position="246"/>
        <end position="429"/>
    </location>
</feature>
<dbReference type="EMBL" id="JAPEVG010000005">
    <property type="protein sequence ID" value="KAJ8501674.1"/>
    <property type="molecule type" value="Genomic_DNA"/>
</dbReference>
<evidence type="ECO:0000313" key="3">
    <source>
        <dbReference type="EMBL" id="KAJ8501674.1"/>
    </source>
</evidence>
<accession>A0AAD7U5I0</accession>
<sequence>MIGDSFPEYVFIRFSVLCLRSIAPLSIFYIILSWYQHRLLYSWWLGLYATAEAAFYLFVYLPRSRLLQKAASHPPLPTREEREALFEKCFSRVRDSQKAYGWFFSTAPDGIKRDNMIEWLLWAIFGTHREGLKDEWAEELQGYLRKMESLLGREMEDGWDQTVRCMKITLDPVDMIHRPLLWYFIVTIVDTITAIQLMHRGFRHYNSSQCIAYFPPRTFTAFSNKSPHPDLVYWMRPHRSATKDPVLFLHGIGIGLWPYVPFFADLINADPDVGIIALENLSISMRISRPPLTRAEMLETITELLNAHNIPRVIVAAHSYGTVIAAHMLREPALAARVSAWLLVDPVPFLLHMPAVAYNFVYRAPRTANEWQLWYFASRDPDIARALARHFFWSQNILWKEDLEGKEVAVVLCGKDQIVDAAEVRRYLTGDDDGDMQFLWKKDGLEVLFYPELDHATVFDTAQRRRPMVDIIKRFHRRARSD</sequence>
<organism evidence="3 4">
    <name type="scientific">Trametes cubensis</name>
    <dbReference type="NCBI Taxonomy" id="1111947"/>
    <lineage>
        <taxon>Eukaryota</taxon>
        <taxon>Fungi</taxon>
        <taxon>Dikarya</taxon>
        <taxon>Basidiomycota</taxon>
        <taxon>Agaricomycotina</taxon>
        <taxon>Agaricomycetes</taxon>
        <taxon>Polyporales</taxon>
        <taxon>Polyporaceae</taxon>
        <taxon>Trametes</taxon>
    </lineage>
</organism>
<proteinExistence type="predicted"/>
<comment type="caution">
    <text evidence="3">The sequence shown here is derived from an EMBL/GenBank/DDBJ whole genome shotgun (WGS) entry which is preliminary data.</text>
</comment>
<dbReference type="PANTHER" id="PTHR37471:SF1">
    <property type="entry name" value="AB HYDROLASE-1 DOMAIN-CONTAINING PROTEIN"/>
    <property type="match status" value="1"/>
</dbReference>
<dbReference type="InterPro" id="IPR000073">
    <property type="entry name" value="AB_hydrolase_1"/>
</dbReference>
<dbReference type="InterPro" id="IPR029058">
    <property type="entry name" value="AB_hydrolase_fold"/>
</dbReference>
<keyword evidence="1" id="KW-1133">Transmembrane helix</keyword>
<evidence type="ECO:0000259" key="2">
    <source>
        <dbReference type="Pfam" id="PF12697"/>
    </source>
</evidence>
<gene>
    <name evidence="3" type="ORF">ONZ51_g474</name>
</gene>
<dbReference type="PANTHER" id="PTHR37471">
    <property type="entry name" value="UNNAMED PRODUCT"/>
    <property type="match status" value="1"/>
</dbReference>
<dbReference type="SUPFAM" id="SSF53474">
    <property type="entry name" value="alpha/beta-Hydrolases"/>
    <property type="match status" value="1"/>
</dbReference>
<evidence type="ECO:0000256" key="1">
    <source>
        <dbReference type="SAM" id="Phobius"/>
    </source>
</evidence>
<protein>
    <recommendedName>
        <fullName evidence="2">AB hydrolase-1 domain-containing protein</fullName>
    </recommendedName>
</protein>
<evidence type="ECO:0000313" key="4">
    <source>
        <dbReference type="Proteomes" id="UP001215151"/>
    </source>
</evidence>
<feature type="transmembrane region" description="Helical" evidence="1">
    <location>
        <begin position="41"/>
        <end position="61"/>
    </location>
</feature>